<evidence type="ECO:0000256" key="2">
    <source>
        <dbReference type="ARBA" id="ARBA00022475"/>
    </source>
</evidence>
<evidence type="ECO:0000256" key="9">
    <source>
        <dbReference type="ARBA" id="ARBA00040345"/>
    </source>
</evidence>
<dbReference type="CDD" id="cd00761">
    <property type="entry name" value="Glyco_tranf_GTA_type"/>
    <property type="match status" value="1"/>
</dbReference>
<sequence>MSTVSVVVPSLNDAAMLRECLRCLAAQTRAPDEIIVVDNGSTDDTVAVARAAGARVVSEPRRGVLRATAAGFDTAVGEVIGRLDADSRPDPHWTARVAERFDTDPELAGLTGTGEFYGAGRFWRWVGGHVYLAGYFWFVRIMAGQQPVFGSNFALRQAVWERVRDRVHLDDPHVHDDLEITMTLDADMRVEYDAELHVGVSARPFQNVAGFKRRASWAFHDITLNLREIGWRERRRRRRTVLRARRRARSVVTDDGSRAKNR</sequence>
<name>A0ABY8C2S6_9MICO</name>
<evidence type="ECO:0000256" key="1">
    <source>
        <dbReference type="ARBA" id="ARBA00004236"/>
    </source>
</evidence>
<dbReference type="SUPFAM" id="SSF53448">
    <property type="entry name" value="Nucleotide-diphospho-sugar transferases"/>
    <property type="match status" value="1"/>
</dbReference>
<dbReference type="Proteomes" id="UP001214553">
    <property type="component" value="Chromosome"/>
</dbReference>
<evidence type="ECO:0000256" key="8">
    <source>
        <dbReference type="ARBA" id="ARBA00038120"/>
    </source>
</evidence>
<keyword evidence="4" id="KW-0808">Transferase</keyword>
<gene>
    <name evidence="11" type="ORF">PU630_00890</name>
</gene>
<evidence type="ECO:0000256" key="4">
    <source>
        <dbReference type="ARBA" id="ARBA00022679"/>
    </source>
</evidence>
<dbReference type="Pfam" id="PF00535">
    <property type="entry name" value="Glycos_transf_2"/>
    <property type="match status" value="1"/>
</dbReference>
<evidence type="ECO:0000256" key="5">
    <source>
        <dbReference type="ARBA" id="ARBA00023136"/>
    </source>
</evidence>
<evidence type="ECO:0000313" key="12">
    <source>
        <dbReference type="Proteomes" id="UP001214553"/>
    </source>
</evidence>
<evidence type="ECO:0000256" key="7">
    <source>
        <dbReference type="ARBA" id="ARBA00037904"/>
    </source>
</evidence>
<dbReference type="PANTHER" id="PTHR43646">
    <property type="entry name" value="GLYCOSYLTRANSFERASE"/>
    <property type="match status" value="1"/>
</dbReference>
<dbReference type="EMBL" id="CP119108">
    <property type="protein sequence ID" value="WEG09148.1"/>
    <property type="molecule type" value="Genomic_DNA"/>
</dbReference>
<keyword evidence="2" id="KW-1003">Cell membrane</keyword>
<dbReference type="Gene3D" id="3.90.550.10">
    <property type="entry name" value="Spore Coat Polysaccharide Biosynthesis Protein SpsA, Chain A"/>
    <property type="match status" value="1"/>
</dbReference>
<organism evidence="11 12">
    <name type="scientific">Microbacterium horticulturae</name>
    <dbReference type="NCBI Taxonomy" id="3028316"/>
    <lineage>
        <taxon>Bacteria</taxon>
        <taxon>Bacillati</taxon>
        <taxon>Actinomycetota</taxon>
        <taxon>Actinomycetes</taxon>
        <taxon>Micrococcales</taxon>
        <taxon>Microbacteriaceae</taxon>
        <taxon>Microbacterium</taxon>
    </lineage>
</organism>
<comment type="pathway">
    <text evidence="7">Carotenoid biosynthesis; staphyloxanthin biosynthesis; staphyloxanthin from farnesyl diphosphate: step 4/5.</text>
</comment>
<dbReference type="PANTHER" id="PTHR43646:SF2">
    <property type="entry name" value="GLYCOSYLTRANSFERASE 2-LIKE DOMAIN-CONTAINING PROTEIN"/>
    <property type="match status" value="1"/>
</dbReference>
<accession>A0ABY8C2S6</accession>
<feature type="domain" description="Glycosyltransferase 2-like" evidence="10">
    <location>
        <begin position="5"/>
        <end position="126"/>
    </location>
</feature>
<evidence type="ECO:0000256" key="6">
    <source>
        <dbReference type="ARBA" id="ARBA00037281"/>
    </source>
</evidence>
<dbReference type="RefSeq" id="WP_275278472.1">
    <property type="nucleotide sequence ID" value="NZ_CP119108.1"/>
</dbReference>
<comment type="similarity">
    <text evidence="8">Belongs to the glycosyltransferase 2 family. CrtQ subfamily.</text>
</comment>
<keyword evidence="12" id="KW-1185">Reference proteome</keyword>
<dbReference type="InterPro" id="IPR001173">
    <property type="entry name" value="Glyco_trans_2-like"/>
</dbReference>
<comment type="subcellular location">
    <subcellularLocation>
        <location evidence="1">Cell membrane</location>
    </subcellularLocation>
</comment>
<reference evidence="11 12" key="1">
    <citation type="submission" date="2023-03" db="EMBL/GenBank/DDBJ databases">
        <title>Genome sequence of Microbacterium sp. KACC 23027.</title>
        <authorList>
            <person name="Kim S."/>
            <person name="Heo J."/>
            <person name="Kwon S.-W."/>
        </authorList>
    </citation>
    <scope>NUCLEOTIDE SEQUENCE [LARGE SCALE GENOMIC DNA]</scope>
    <source>
        <strain evidence="11 12">KACC 23027</strain>
    </source>
</reference>
<keyword evidence="3" id="KW-0328">Glycosyltransferase</keyword>
<comment type="function">
    <text evidence="6">Catalyzes the glycosylation of 4,4'-diaponeurosporenoate, i.e. the esterification of glucose at the C1'' position with the carboxyl group of 4,4'-diaponeurosporenic acid, to form glycosyl-4,4'-diaponeurosporenoate. This is a step in the biosynthesis of staphyloxanthin, an orange pigment present in most staphylococci strains.</text>
</comment>
<keyword evidence="5" id="KW-0472">Membrane</keyword>
<proteinExistence type="inferred from homology"/>
<evidence type="ECO:0000313" key="11">
    <source>
        <dbReference type="EMBL" id="WEG09148.1"/>
    </source>
</evidence>
<evidence type="ECO:0000256" key="3">
    <source>
        <dbReference type="ARBA" id="ARBA00022676"/>
    </source>
</evidence>
<evidence type="ECO:0000259" key="10">
    <source>
        <dbReference type="Pfam" id="PF00535"/>
    </source>
</evidence>
<dbReference type="InterPro" id="IPR029044">
    <property type="entry name" value="Nucleotide-diphossugar_trans"/>
</dbReference>
<protein>
    <recommendedName>
        <fullName evidence="9">4,4'-diaponeurosporenoate glycosyltransferase</fullName>
    </recommendedName>
</protein>